<dbReference type="Proteomes" id="UP000074356">
    <property type="component" value="Unassembled WGS sequence"/>
</dbReference>
<dbReference type="EMBL" id="FIIB01000001">
    <property type="protein sequence ID" value="CYV35638.1"/>
    <property type="molecule type" value="Genomic_DNA"/>
</dbReference>
<gene>
    <name evidence="1" type="ORF">ERS132440_00160</name>
</gene>
<dbReference type="RefSeq" id="WP_228475899.1">
    <property type="nucleotide sequence ID" value="NZ_CEHN01000037.1"/>
</dbReference>
<evidence type="ECO:0000313" key="2">
    <source>
        <dbReference type="Proteomes" id="UP000074356"/>
    </source>
</evidence>
<proteinExistence type="predicted"/>
<sequence>MWRKYFLLVLLAILVVGGAFFLSQSAATPNESDYVKAVKSYQAISIDEVEQKVQDEEEFILYIGRETCPYCRDFVPKLTEAVEQSHATIYYLDSESDPNGKYNNFDRVKVLLRFLA</sequence>
<reference evidence="1 2" key="1">
    <citation type="submission" date="2016-02" db="EMBL/GenBank/DDBJ databases">
        <authorList>
            <consortium name="Pathogen Informatics"/>
        </authorList>
    </citation>
    <scope>NUCLEOTIDE SEQUENCE [LARGE SCALE GENOMIC DNA]</scope>
    <source>
        <strain evidence="1 2">LSS78</strain>
    </source>
</reference>
<dbReference type="InterPro" id="IPR046698">
    <property type="entry name" value="PedC-like"/>
</dbReference>
<evidence type="ECO:0000313" key="1">
    <source>
        <dbReference type="EMBL" id="CYV35638.1"/>
    </source>
</evidence>
<dbReference type="InterPro" id="IPR036249">
    <property type="entry name" value="Thioredoxin-like_sf"/>
</dbReference>
<name>A0A0Z8IHV5_STRSU</name>
<protein>
    <submittedName>
        <fullName evidence="1">Thiol-disulfide isomerase and thioredoxin</fullName>
    </submittedName>
</protein>
<organism evidence="1 2">
    <name type="scientific">Streptococcus suis</name>
    <dbReference type="NCBI Taxonomy" id="1307"/>
    <lineage>
        <taxon>Bacteria</taxon>
        <taxon>Bacillati</taxon>
        <taxon>Bacillota</taxon>
        <taxon>Bacilli</taxon>
        <taxon>Lactobacillales</taxon>
        <taxon>Streptococcaceae</taxon>
        <taxon>Streptococcus</taxon>
    </lineage>
</organism>
<dbReference type="Gene3D" id="3.40.30.10">
    <property type="entry name" value="Glutaredoxin"/>
    <property type="match status" value="1"/>
</dbReference>
<dbReference type="GO" id="GO:0016853">
    <property type="term" value="F:isomerase activity"/>
    <property type="evidence" value="ECO:0007669"/>
    <property type="project" value="UniProtKB-KW"/>
</dbReference>
<dbReference type="AlphaFoldDB" id="A0A0Z8IHV5"/>
<dbReference type="Pfam" id="PF20207">
    <property type="entry name" value="DUF6568"/>
    <property type="match status" value="1"/>
</dbReference>
<accession>A0A0Z8IHV5</accession>
<dbReference type="CDD" id="cd02947">
    <property type="entry name" value="TRX_family"/>
    <property type="match status" value="1"/>
</dbReference>
<keyword evidence="1" id="KW-0413">Isomerase</keyword>
<dbReference type="SUPFAM" id="SSF52833">
    <property type="entry name" value="Thioredoxin-like"/>
    <property type="match status" value="1"/>
</dbReference>